<dbReference type="PANTHER" id="PTHR47738:SF3">
    <property type="entry name" value="PHOSPHOTRANSFERASE SYSTEM MANNITOL_FRUCTOSE-SPECIFIC IIA DOMAIN CONTAINING PROTEIN"/>
    <property type="match status" value="1"/>
</dbReference>
<protein>
    <submittedName>
        <fullName evidence="2">PTS system galactitol-specific IIA component</fullName>
    </submittedName>
</protein>
<dbReference type="CDD" id="cd00211">
    <property type="entry name" value="PTS_IIA_fru"/>
    <property type="match status" value="1"/>
</dbReference>
<dbReference type="SUPFAM" id="SSF55804">
    <property type="entry name" value="Phoshotransferase/anion transport protein"/>
    <property type="match status" value="1"/>
</dbReference>
<sequence>MSLELKIDEDFIFPSLDVATKEEAISFLADQLFSNGLVDEGYKEAILTRESVYPTGLPANGYNIAIPHADYTLVKETALAIGILKNPVTFKAMDDVTKDVAIHIIIMLAIHEPHGQIEMLQRIVGIIQNENLRKALVESADKSQSIKQLISYLKGEL</sequence>
<evidence type="ECO:0000313" key="2">
    <source>
        <dbReference type="EMBL" id="MET3559008.1"/>
    </source>
</evidence>
<proteinExistence type="predicted"/>
<comment type="caution">
    <text evidence="2">The sequence shown here is derived from an EMBL/GenBank/DDBJ whole genome shotgun (WGS) entry which is preliminary data.</text>
</comment>
<dbReference type="Pfam" id="PF00359">
    <property type="entry name" value="PTS_EIIA_2"/>
    <property type="match status" value="1"/>
</dbReference>
<dbReference type="InterPro" id="IPR002178">
    <property type="entry name" value="PTS_EIIA_type-2_dom"/>
</dbReference>
<name>A0ABV2FKF3_9STRE</name>
<organism evidence="2 3">
    <name type="scientific">Streptococcus rupicaprae</name>
    <dbReference type="NCBI Taxonomy" id="759619"/>
    <lineage>
        <taxon>Bacteria</taxon>
        <taxon>Bacillati</taxon>
        <taxon>Bacillota</taxon>
        <taxon>Bacilli</taxon>
        <taxon>Lactobacillales</taxon>
        <taxon>Streptococcaceae</taxon>
        <taxon>Streptococcus</taxon>
    </lineage>
</organism>
<dbReference type="InterPro" id="IPR051541">
    <property type="entry name" value="PTS_SugarTrans_NitroReg"/>
</dbReference>
<dbReference type="Gene3D" id="3.40.930.10">
    <property type="entry name" value="Mannitol-specific EII, Chain A"/>
    <property type="match status" value="1"/>
</dbReference>
<accession>A0ABV2FKF3</accession>
<evidence type="ECO:0000259" key="1">
    <source>
        <dbReference type="PROSITE" id="PS51094"/>
    </source>
</evidence>
<keyword evidence="3" id="KW-1185">Reference proteome</keyword>
<reference evidence="2 3" key="1">
    <citation type="submission" date="2024-06" db="EMBL/GenBank/DDBJ databases">
        <title>Genomic Encyclopedia of Type Strains, Phase IV (KMG-IV): sequencing the most valuable type-strain genomes for metagenomic binning, comparative biology and taxonomic classification.</title>
        <authorList>
            <person name="Goeker M."/>
        </authorList>
    </citation>
    <scope>NUCLEOTIDE SEQUENCE [LARGE SCALE GENOMIC DNA]</scope>
    <source>
        <strain evidence="2 3">DSM 28303</strain>
    </source>
</reference>
<evidence type="ECO:0000313" key="3">
    <source>
        <dbReference type="Proteomes" id="UP001549122"/>
    </source>
</evidence>
<feature type="domain" description="PTS EIIA type-2" evidence="1">
    <location>
        <begin position="5"/>
        <end position="153"/>
    </location>
</feature>
<dbReference type="RefSeq" id="WP_354366105.1">
    <property type="nucleotide sequence ID" value="NZ_JBEPLO010000030.1"/>
</dbReference>
<dbReference type="InterPro" id="IPR016152">
    <property type="entry name" value="PTrfase/Anion_transptr"/>
</dbReference>
<dbReference type="PANTHER" id="PTHR47738">
    <property type="entry name" value="PTS SYSTEM FRUCTOSE-LIKE EIIA COMPONENT-RELATED"/>
    <property type="match status" value="1"/>
</dbReference>
<gene>
    <name evidence="2" type="ORF">ABID29_002157</name>
</gene>
<dbReference type="EMBL" id="JBEPLO010000030">
    <property type="protein sequence ID" value="MET3559008.1"/>
    <property type="molecule type" value="Genomic_DNA"/>
</dbReference>
<dbReference type="PROSITE" id="PS51094">
    <property type="entry name" value="PTS_EIIA_TYPE_2"/>
    <property type="match status" value="1"/>
</dbReference>
<dbReference type="Proteomes" id="UP001549122">
    <property type="component" value="Unassembled WGS sequence"/>
</dbReference>